<dbReference type="RefSeq" id="WP_131757264.1">
    <property type="nucleotide sequence ID" value="NZ_CAACUY010000028.1"/>
</dbReference>
<dbReference type="Proteomes" id="UP001597063">
    <property type="component" value="Unassembled WGS sequence"/>
</dbReference>
<proteinExistence type="predicted"/>
<dbReference type="Pfam" id="PF15956">
    <property type="entry name" value="DUF4760"/>
    <property type="match status" value="1"/>
</dbReference>
<sequence length="170" mass="19026">MLHELADAAAIIQAIAVILGILFAVVQLRQVSMARNLETMNTLFDGFDELSTYAERKAILDTGPVDPATASERDLLLYARHADFFHSLGFYSRNKFVSRRYLLELYSGGIISMWQCLEPFVQYMRDEKGVSNYSHDFEDLATAARAFRAKRFPSENLSWAAGISTGDGTG</sequence>
<organism evidence="2 3">
    <name type="scientific">Actinomadura fibrosa</name>
    <dbReference type="NCBI Taxonomy" id="111802"/>
    <lineage>
        <taxon>Bacteria</taxon>
        <taxon>Bacillati</taxon>
        <taxon>Actinomycetota</taxon>
        <taxon>Actinomycetes</taxon>
        <taxon>Streptosporangiales</taxon>
        <taxon>Thermomonosporaceae</taxon>
        <taxon>Actinomadura</taxon>
    </lineage>
</organism>
<dbReference type="EMBL" id="JBHTGP010000016">
    <property type="protein sequence ID" value="MFD0689160.1"/>
    <property type="molecule type" value="Genomic_DNA"/>
</dbReference>
<gene>
    <name evidence="2" type="ORF">ACFQZM_32050</name>
</gene>
<name>A0ABW2XXA1_9ACTN</name>
<evidence type="ECO:0000313" key="2">
    <source>
        <dbReference type="EMBL" id="MFD0689160.1"/>
    </source>
</evidence>
<reference evidence="3" key="1">
    <citation type="journal article" date="2019" name="Int. J. Syst. Evol. Microbiol.">
        <title>The Global Catalogue of Microorganisms (GCM) 10K type strain sequencing project: providing services to taxonomists for standard genome sequencing and annotation.</title>
        <authorList>
            <consortium name="The Broad Institute Genomics Platform"/>
            <consortium name="The Broad Institute Genome Sequencing Center for Infectious Disease"/>
            <person name="Wu L."/>
            <person name="Ma J."/>
        </authorList>
    </citation>
    <scope>NUCLEOTIDE SEQUENCE [LARGE SCALE GENOMIC DNA]</scope>
    <source>
        <strain evidence="3">JCM 9371</strain>
    </source>
</reference>
<dbReference type="InterPro" id="IPR031876">
    <property type="entry name" value="DUF4760"/>
</dbReference>
<accession>A0ABW2XXA1</accession>
<comment type="caution">
    <text evidence="2">The sequence shown here is derived from an EMBL/GenBank/DDBJ whole genome shotgun (WGS) entry which is preliminary data.</text>
</comment>
<evidence type="ECO:0000256" key="1">
    <source>
        <dbReference type="SAM" id="Phobius"/>
    </source>
</evidence>
<keyword evidence="1" id="KW-0812">Transmembrane</keyword>
<keyword evidence="1" id="KW-0472">Membrane</keyword>
<keyword evidence="1" id="KW-1133">Transmembrane helix</keyword>
<keyword evidence="3" id="KW-1185">Reference proteome</keyword>
<protein>
    <submittedName>
        <fullName evidence="2">Uncharacterized protein</fullName>
    </submittedName>
</protein>
<feature type="transmembrane region" description="Helical" evidence="1">
    <location>
        <begin position="6"/>
        <end position="26"/>
    </location>
</feature>
<evidence type="ECO:0000313" key="3">
    <source>
        <dbReference type="Proteomes" id="UP001597063"/>
    </source>
</evidence>